<organism evidence="1 2">
    <name type="scientific">Methanobrevibacter arboriphilus</name>
    <dbReference type="NCBI Taxonomy" id="39441"/>
    <lineage>
        <taxon>Archaea</taxon>
        <taxon>Methanobacteriati</taxon>
        <taxon>Methanobacteriota</taxon>
        <taxon>Methanomada group</taxon>
        <taxon>Methanobacteria</taxon>
        <taxon>Methanobacteriales</taxon>
        <taxon>Methanobacteriaceae</taxon>
        <taxon>Methanobrevibacter</taxon>
    </lineage>
</organism>
<dbReference type="Proteomes" id="UP000658733">
    <property type="component" value="Unassembled WGS sequence"/>
</dbReference>
<evidence type="ECO:0000313" key="1">
    <source>
        <dbReference type="EMBL" id="MBF4468143.1"/>
    </source>
</evidence>
<reference evidence="1" key="1">
    <citation type="submission" date="2020-10" db="EMBL/GenBank/DDBJ databases">
        <title>Dehalococcoides mccartyi of a TCE/Cr reducing biochatode.</title>
        <authorList>
            <person name="Matturro B."/>
        </authorList>
    </citation>
    <scope>NUCLEOTIDE SEQUENCE</scope>
    <source>
        <strain evidence="1">Bin4</strain>
    </source>
</reference>
<evidence type="ECO:0000313" key="2">
    <source>
        <dbReference type="Proteomes" id="UP000658733"/>
    </source>
</evidence>
<protein>
    <submittedName>
        <fullName evidence="1">DUF3800 domain-containing protein</fullName>
    </submittedName>
</protein>
<proteinExistence type="predicted"/>
<comment type="caution">
    <text evidence="1">The sequence shown here is derived from an EMBL/GenBank/DDBJ whole genome shotgun (WGS) entry which is preliminary data.</text>
</comment>
<dbReference type="AlphaFoldDB" id="A0A843ADZ3"/>
<name>A0A843ADZ3_METAZ</name>
<sequence>MKFIYVDESGGLKGDFNYFNISLLVFNDEKELKKLKNTIKRFRRGKYRKQLKNVKEIKAYKSDEKLIKDLLKNLNRMEIEVYSIYYNNKKDPLKNYSVNEIYQFLILELLKLSKLNNTPSNLFIDKFLPKTLEKKFTSNLRNFLKNNTFNVSCVHSENNTGIQFADLISWSTFQYLERKNEAYLKIIENKYILIEFNQKE</sequence>
<accession>A0A843ADZ3</accession>
<dbReference type="RefSeq" id="WP_278521882.1">
    <property type="nucleotide sequence ID" value="NZ_JADIIN010000017.1"/>
</dbReference>
<dbReference type="InterPro" id="IPR024524">
    <property type="entry name" value="DUF3800"/>
</dbReference>
<dbReference type="EMBL" id="JADIIN010000017">
    <property type="protein sequence ID" value="MBF4468143.1"/>
    <property type="molecule type" value="Genomic_DNA"/>
</dbReference>
<dbReference type="Pfam" id="PF12686">
    <property type="entry name" value="DUF3800"/>
    <property type="match status" value="1"/>
</dbReference>
<gene>
    <name evidence="1" type="ORF">ISP01_01930</name>
</gene>